<evidence type="ECO:0000259" key="7">
    <source>
        <dbReference type="Pfam" id="PF18052"/>
    </source>
</evidence>
<dbReference type="Gene3D" id="1.20.5.4130">
    <property type="match status" value="1"/>
</dbReference>
<dbReference type="GO" id="GO:0043531">
    <property type="term" value="F:ADP binding"/>
    <property type="evidence" value="ECO:0007669"/>
    <property type="project" value="InterPro"/>
</dbReference>
<evidence type="ECO:0000259" key="6">
    <source>
        <dbReference type="Pfam" id="PF00931"/>
    </source>
</evidence>
<evidence type="ECO:0000256" key="4">
    <source>
        <dbReference type="ARBA" id="ARBA00022821"/>
    </source>
</evidence>
<name>A0A6J1DJB6_MOMCH</name>
<dbReference type="Gene3D" id="3.80.10.10">
    <property type="entry name" value="Ribonuclease Inhibitor"/>
    <property type="match status" value="2"/>
</dbReference>
<evidence type="ECO:0000256" key="1">
    <source>
        <dbReference type="ARBA" id="ARBA00022614"/>
    </source>
</evidence>
<keyword evidence="9" id="KW-1185">Reference proteome</keyword>
<keyword evidence="4" id="KW-0611">Plant defense</keyword>
<dbReference type="InterPro" id="IPR056789">
    <property type="entry name" value="LRR_R13L1-DRL21"/>
</dbReference>
<dbReference type="GeneID" id="111021615"/>
<evidence type="ECO:0000256" key="2">
    <source>
        <dbReference type="ARBA" id="ARBA00022737"/>
    </source>
</evidence>
<proteinExistence type="predicted"/>
<dbReference type="AlphaFoldDB" id="A0A6J1DJB6"/>
<feature type="domain" description="NB-ARC" evidence="6">
    <location>
        <begin position="453"/>
        <end position="616"/>
    </location>
</feature>
<dbReference type="SUPFAM" id="SSF52540">
    <property type="entry name" value="P-loop containing nucleoside triphosphate hydrolases"/>
    <property type="match status" value="1"/>
</dbReference>
<dbReference type="GO" id="GO:0051707">
    <property type="term" value="P:response to other organism"/>
    <property type="evidence" value="ECO:0007669"/>
    <property type="project" value="UniProtKB-ARBA"/>
</dbReference>
<feature type="domain" description="Disease resistance N-terminal" evidence="7">
    <location>
        <begin position="284"/>
        <end position="369"/>
    </location>
</feature>
<evidence type="ECO:0000256" key="3">
    <source>
        <dbReference type="ARBA" id="ARBA00022741"/>
    </source>
</evidence>
<sequence length="678" mass="76803">MQPHPNTQEICIVGYKGVKLCNWLSSSSYSFGDLVRMKVSSCERLQHLPQFDPFPNLKVLHLEDLPCIEYIVSNNDYPCSSTFFPSLEVLIISDTPKLRGWLKKGQTSTNDCIFPCLSELYVLDCPLFASMACRAPSNSLETMDSILYHIDVEGLLDIVPFKVNFPRRPSGLHLWLISEGEFLSNHLQRGANLHQLFIHFCPNLTSLLEWIGNITSLSKLEIMNGSDLASLPELIGNLPSLAKLGIYYCPELTSLPKEISHLQCSVHLNILRTYPRESILFDVAGSLIMKLGSHAFRSLGSIWGLNDELDKLEDTISSIKAVLLDAEEQQSKRHAVKVWISRLKDALYDVDDLIDEFSYEALRTQVKATCGRKNAQVRMFFSKSNPIAFGLRMGHKIKAIREKLKDIDADQKINLNFLVAMMNMRDDGNRKERETYSFIPEGEVIGRADERKAIIDLLLDTNSKENIGVIAIVGIGGLGKTTLAQFVYNDEKISKHFELKLWVCVSEQFDVKIVAEKILESATKKRCEPLEMDPLQSSLRNEIDGKKYLLIMDDVWNENYEKWINLKRLLVGGATGSRILITTRGKQVAETFDVSSLYSLENLNEDDSWLLFTKMASLEVVEKEPENSNFIKIGKEIAAKLKGVPLAIRIVGRHLHSKRSEVDWLSFKDNELSKATHE</sequence>
<evidence type="ECO:0000259" key="8">
    <source>
        <dbReference type="Pfam" id="PF25019"/>
    </source>
</evidence>
<evidence type="ECO:0000313" key="9">
    <source>
        <dbReference type="Proteomes" id="UP000504603"/>
    </source>
</evidence>
<dbReference type="InterPro" id="IPR002182">
    <property type="entry name" value="NB-ARC"/>
</dbReference>
<dbReference type="OrthoDB" id="5279713at2759"/>
<dbReference type="FunFam" id="3.40.50.300:FF:001091">
    <property type="entry name" value="Probable disease resistance protein At1g61300"/>
    <property type="match status" value="1"/>
</dbReference>
<dbReference type="InterPro" id="IPR027417">
    <property type="entry name" value="P-loop_NTPase"/>
</dbReference>
<dbReference type="PRINTS" id="PR00364">
    <property type="entry name" value="DISEASERSIST"/>
</dbReference>
<keyword evidence="1" id="KW-0433">Leucine-rich repeat</keyword>
<dbReference type="Pfam" id="PF00931">
    <property type="entry name" value="NB-ARC"/>
    <property type="match status" value="1"/>
</dbReference>
<keyword evidence="5" id="KW-0067">ATP-binding</keyword>
<feature type="domain" description="R13L1/DRL21-like LRR repeat region" evidence="8">
    <location>
        <begin position="1"/>
        <end position="64"/>
    </location>
</feature>
<dbReference type="InterPro" id="IPR041118">
    <property type="entry name" value="Rx_N"/>
</dbReference>
<dbReference type="Pfam" id="PF18052">
    <property type="entry name" value="Rx_N"/>
    <property type="match status" value="1"/>
</dbReference>
<dbReference type="Gene3D" id="3.40.50.300">
    <property type="entry name" value="P-loop containing nucleotide triphosphate hydrolases"/>
    <property type="match status" value="1"/>
</dbReference>
<evidence type="ECO:0000313" key="10">
    <source>
        <dbReference type="RefSeq" id="XP_022154330.1"/>
    </source>
</evidence>
<dbReference type="InterPro" id="IPR038005">
    <property type="entry name" value="RX-like_CC"/>
</dbReference>
<dbReference type="GO" id="GO:0005524">
    <property type="term" value="F:ATP binding"/>
    <property type="evidence" value="ECO:0007669"/>
    <property type="project" value="UniProtKB-KW"/>
</dbReference>
<dbReference type="GO" id="GO:0006952">
    <property type="term" value="P:defense response"/>
    <property type="evidence" value="ECO:0007669"/>
    <property type="project" value="UniProtKB-KW"/>
</dbReference>
<accession>A0A6J1DJB6</accession>
<dbReference type="KEGG" id="mcha:111021615"/>
<dbReference type="InterPro" id="IPR042197">
    <property type="entry name" value="Apaf_helical"/>
</dbReference>
<keyword evidence="2" id="KW-0677">Repeat</keyword>
<dbReference type="Proteomes" id="UP000504603">
    <property type="component" value="Unplaced"/>
</dbReference>
<feature type="non-terminal residue" evidence="10">
    <location>
        <position position="678"/>
    </location>
</feature>
<protein>
    <submittedName>
        <fullName evidence="10">Disease resistance protein RGA3</fullName>
    </submittedName>
</protein>
<organism evidence="9 10">
    <name type="scientific">Momordica charantia</name>
    <name type="common">Bitter gourd</name>
    <name type="synonym">Balsam pear</name>
    <dbReference type="NCBI Taxonomy" id="3673"/>
    <lineage>
        <taxon>Eukaryota</taxon>
        <taxon>Viridiplantae</taxon>
        <taxon>Streptophyta</taxon>
        <taxon>Embryophyta</taxon>
        <taxon>Tracheophyta</taxon>
        <taxon>Spermatophyta</taxon>
        <taxon>Magnoliopsida</taxon>
        <taxon>eudicotyledons</taxon>
        <taxon>Gunneridae</taxon>
        <taxon>Pentapetalae</taxon>
        <taxon>rosids</taxon>
        <taxon>fabids</taxon>
        <taxon>Cucurbitales</taxon>
        <taxon>Cucurbitaceae</taxon>
        <taxon>Momordiceae</taxon>
        <taxon>Momordica</taxon>
    </lineage>
</organism>
<dbReference type="Gene3D" id="1.10.8.430">
    <property type="entry name" value="Helical domain of apoptotic protease-activating factors"/>
    <property type="match status" value="1"/>
</dbReference>
<dbReference type="Pfam" id="PF25019">
    <property type="entry name" value="LRR_R13L1-DRL21"/>
    <property type="match status" value="1"/>
</dbReference>
<gene>
    <name evidence="10" type="primary">LOC111021615</name>
</gene>
<reference evidence="10" key="1">
    <citation type="submission" date="2025-08" db="UniProtKB">
        <authorList>
            <consortium name="RefSeq"/>
        </authorList>
    </citation>
    <scope>IDENTIFICATION</scope>
    <source>
        <strain evidence="10">OHB3-1</strain>
    </source>
</reference>
<dbReference type="PANTHER" id="PTHR36766:SF38">
    <property type="entry name" value="DISEASE RESISTANCE PROTEIN RGA3"/>
    <property type="match status" value="1"/>
</dbReference>
<dbReference type="SUPFAM" id="SSF52047">
    <property type="entry name" value="RNI-like"/>
    <property type="match status" value="1"/>
</dbReference>
<evidence type="ECO:0000256" key="5">
    <source>
        <dbReference type="ARBA" id="ARBA00022840"/>
    </source>
</evidence>
<dbReference type="PANTHER" id="PTHR36766">
    <property type="entry name" value="PLANT BROAD-SPECTRUM MILDEW RESISTANCE PROTEIN RPW8"/>
    <property type="match status" value="1"/>
</dbReference>
<dbReference type="RefSeq" id="XP_022154330.1">
    <property type="nucleotide sequence ID" value="XM_022298638.1"/>
</dbReference>
<dbReference type="InterPro" id="IPR032675">
    <property type="entry name" value="LRR_dom_sf"/>
</dbReference>
<dbReference type="CDD" id="cd14798">
    <property type="entry name" value="RX-CC_like"/>
    <property type="match status" value="1"/>
</dbReference>
<keyword evidence="3" id="KW-0547">Nucleotide-binding</keyword>